<proteinExistence type="predicted"/>
<evidence type="ECO:0000313" key="1">
    <source>
        <dbReference type="EMBL" id="CAD7000041.1"/>
    </source>
</evidence>
<comment type="caution">
    <text evidence="1">The sequence shown here is derived from an EMBL/GenBank/DDBJ whole genome shotgun (WGS) entry which is preliminary data.</text>
</comment>
<protein>
    <submittedName>
        <fullName evidence="1">(Mediterranean fruit fly) hypothetical protein</fullName>
    </submittedName>
</protein>
<keyword evidence="2" id="KW-1185">Reference proteome</keyword>
<dbReference type="EMBL" id="CAJHJT010000012">
    <property type="protein sequence ID" value="CAD7000041.1"/>
    <property type="molecule type" value="Genomic_DNA"/>
</dbReference>
<dbReference type="AlphaFoldDB" id="A0A811UMS7"/>
<gene>
    <name evidence="1" type="ORF">CCAP1982_LOCUS8545</name>
</gene>
<name>A0A811UMS7_CERCA</name>
<evidence type="ECO:0000313" key="2">
    <source>
        <dbReference type="Proteomes" id="UP000606786"/>
    </source>
</evidence>
<organism evidence="1 2">
    <name type="scientific">Ceratitis capitata</name>
    <name type="common">Mediterranean fruit fly</name>
    <name type="synonym">Tephritis capitata</name>
    <dbReference type="NCBI Taxonomy" id="7213"/>
    <lineage>
        <taxon>Eukaryota</taxon>
        <taxon>Metazoa</taxon>
        <taxon>Ecdysozoa</taxon>
        <taxon>Arthropoda</taxon>
        <taxon>Hexapoda</taxon>
        <taxon>Insecta</taxon>
        <taxon>Pterygota</taxon>
        <taxon>Neoptera</taxon>
        <taxon>Endopterygota</taxon>
        <taxon>Diptera</taxon>
        <taxon>Brachycera</taxon>
        <taxon>Muscomorpha</taxon>
        <taxon>Tephritoidea</taxon>
        <taxon>Tephritidae</taxon>
        <taxon>Ceratitis</taxon>
        <taxon>Ceratitis</taxon>
    </lineage>
</organism>
<reference evidence="1" key="1">
    <citation type="submission" date="2020-11" db="EMBL/GenBank/DDBJ databases">
        <authorList>
            <person name="Whitehead M."/>
        </authorList>
    </citation>
    <scope>NUCLEOTIDE SEQUENCE</scope>
    <source>
        <strain evidence="1">EGII</strain>
    </source>
</reference>
<accession>A0A811UMS7</accession>
<sequence length="135" mass="15052">MSIPPCIGRSYERETSGNVIQLSTHHTVPLKVNNIRPIVLYFNFYLKLMMTQQNFCGRVVEKIPKCSLHHQKDAVNISSVASVVTTVNFCSEETCSCLLESRKFNTACEVSPAKNSLRGKTHTGFEHNFAAMDAG</sequence>
<dbReference type="Proteomes" id="UP000606786">
    <property type="component" value="Unassembled WGS sequence"/>
</dbReference>